<dbReference type="Pfam" id="PF11197">
    <property type="entry name" value="DUF2835"/>
    <property type="match status" value="1"/>
</dbReference>
<name>A0A2W5CZA7_9PSED</name>
<accession>A0A2W5CZA7</accession>
<evidence type="ECO:0000313" key="4">
    <source>
        <dbReference type="Proteomes" id="UP000249198"/>
    </source>
</evidence>
<evidence type="ECO:0000313" key="1">
    <source>
        <dbReference type="EMBL" id="PZP22814.1"/>
    </source>
</evidence>
<reference evidence="1 4" key="3">
    <citation type="submission" date="2017-08" db="EMBL/GenBank/DDBJ databases">
        <title>Infants hospitalized years apart are colonized by the same room-sourced microbial strains.</title>
        <authorList>
            <person name="Brooks B."/>
            <person name="Olm M.R."/>
            <person name="Firek B.A."/>
            <person name="Baker R."/>
            <person name="Thomas B.C."/>
            <person name="Morowitz M.J."/>
            <person name="Banfield J.F."/>
        </authorList>
    </citation>
    <scope>NUCLEOTIDE SEQUENCE [LARGE SCALE GENOMIC DNA]</scope>
    <source>
        <strain evidence="1">S2_009_000_R2_77</strain>
    </source>
</reference>
<organism evidence="1 4">
    <name type="scientific">Pseudomonas kuykendallii</name>
    <dbReference type="NCBI Taxonomy" id="1007099"/>
    <lineage>
        <taxon>Bacteria</taxon>
        <taxon>Pseudomonadati</taxon>
        <taxon>Pseudomonadota</taxon>
        <taxon>Gammaproteobacteria</taxon>
        <taxon>Pseudomonadales</taxon>
        <taxon>Pseudomonadaceae</taxon>
        <taxon>Pseudomonas</taxon>
    </lineage>
</organism>
<protein>
    <submittedName>
        <fullName evidence="1">DUF2835 domain-containing protein</fullName>
    </submittedName>
</protein>
<sequence length="73" mass="8307">MQRILLDIHIPADRLLALYQGRANRILLKARDGRSVSLPAHHLRPYFVHDGVHGAFELQVSDSGELLELRRLA</sequence>
<proteinExistence type="predicted"/>
<gene>
    <name evidence="1" type="ORF">DI599_13655</name>
    <name evidence="2" type="ORF">SAMN05216287_3942</name>
</gene>
<dbReference type="STRING" id="1007099.SAMN05216287_3942"/>
<accession>A0A1H3EZP3</accession>
<dbReference type="RefSeq" id="WP_090231334.1">
    <property type="nucleotide sequence ID" value="NZ_CAURGU010000028.1"/>
</dbReference>
<evidence type="ECO:0000313" key="2">
    <source>
        <dbReference type="EMBL" id="SDX84211.1"/>
    </source>
</evidence>
<reference evidence="2" key="2">
    <citation type="submission" date="2016-10" db="EMBL/GenBank/DDBJ databases">
        <authorList>
            <person name="de Groot N.N."/>
        </authorList>
    </citation>
    <scope>NUCLEOTIDE SEQUENCE [LARGE SCALE GENOMIC DNA]</scope>
    <source>
        <strain evidence="2">NRRL B-59562</strain>
    </source>
</reference>
<dbReference type="EMBL" id="FNNU01000006">
    <property type="protein sequence ID" value="SDX84211.1"/>
    <property type="molecule type" value="Genomic_DNA"/>
</dbReference>
<dbReference type="Proteomes" id="UP000249198">
    <property type="component" value="Unassembled WGS sequence"/>
</dbReference>
<dbReference type="OrthoDB" id="5600793at2"/>
<dbReference type="AlphaFoldDB" id="A0A2W5CZA7"/>
<dbReference type="EMBL" id="QFOH01000016">
    <property type="protein sequence ID" value="PZP22814.1"/>
    <property type="molecule type" value="Genomic_DNA"/>
</dbReference>
<dbReference type="Proteomes" id="UP000243778">
    <property type="component" value="Unassembled WGS sequence"/>
</dbReference>
<reference evidence="3" key="1">
    <citation type="submission" date="2016-10" db="EMBL/GenBank/DDBJ databases">
        <authorList>
            <person name="Varghese N."/>
            <person name="Submissions S."/>
        </authorList>
    </citation>
    <scope>NUCLEOTIDE SEQUENCE [LARGE SCALE GENOMIC DNA]</scope>
    <source>
        <strain evidence="3">NRRL B-59562</strain>
    </source>
</reference>
<keyword evidence="3" id="KW-1185">Reference proteome</keyword>
<evidence type="ECO:0000313" key="3">
    <source>
        <dbReference type="Proteomes" id="UP000243778"/>
    </source>
</evidence>
<dbReference type="InterPro" id="IPR021363">
    <property type="entry name" value="DUF2835"/>
</dbReference>